<organism evidence="1 2">
    <name type="scientific">Theileria orientalis</name>
    <dbReference type="NCBI Taxonomy" id="68886"/>
    <lineage>
        <taxon>Eukaryota</taxon>
        <taxon>Sar</taxon>
        <taxon>Alveolata</taxon>
        <taxon>Apicomplexa</taxon>
        <taxon>Aconoidasida</taxon>
        <taxon>Piroplasmida</taxon>
        <taxon>Theileriidae</taxon>
        <taxon>Theileria</taxon>
    </lineage>
</organism>
<dbReference type="AlphaFoldDB" id="A0A976MFA3"/>
<dbReference type="Proteomes" id="UP000244811">
    <property type="component" value="Chromosome 4"/>
</dbReference>
<reference evidence="1" key="1">
    <citation type="submission" date="2022-07" db="EMBL/GenBank/DDBJ databases">
        <title>Evaluation of T. orientalis genome assembly methods using nanopore sequencing and analysis of variation between genomes.</title>
        <authorList>
            <person name="Yam J."/>
            <person name="Micallef M.L."/>
            <person name="Liu M."/>
            <person name="Djordjevic S.P."/>
            <person name="Bogema D.R."/>
            <person name="Jenkins C."/>
        </authorList>
    </citation>
    <scope>NUCLEOTIDE SEQUENCE</scope>
    <source>
        <strain evidence="1">Goon Nure</strain>
    </source>
</reference>
<protein>
    <submittedName>
        <fullName evidence="1">Uncharacterized protein</fullName>
    </submittedName>
</protein>
<evidence type="ECO:0000313" key="2">
    <source>
        <dbReference type="Proteomes" id="UP000244811"/>
    </source>
</evidence>
<proteinExistence type="predicted"/>
<evidence type="ECO:0000313" key="1">
    <source>
        <dbReference type="EMBL" id="UKK02732.2"/>
    </source>
</evidence>
<sequence length="791" mass="92642">MNNTKVIKNSKPYLENKTKRVSLRKKIKSSRYAGEEYNWNDDGYNPFMGDIKQIKIEDEKFTWDFFYSKDKDSDYPFSGFDTVETVKIIVLALSKLRRKKKNGYALPSEKILEIGHGKFPLIWDLKNYFTDFFYFGIEFSTLAFEEAVKHRFNNTYTVEQAFESNVEFLSTKSLHYFNRDGSNNFDILFPKGMYHSKLEEGVITLAVGKCFLDYLSCRLTLSSSLTDWTRDPRIPQGVVDMFDSISRAMKSTNDQHKDPSLLILIEPDDSVKFRDHICIIAKVIYTSTFVQDSPSKYFKLVYVQREKATKAICYGLEKSESVYKTYDELRYDICKIAKNSYTTKESTDEDWLLPSKFVLFQDLLKSPYSDSLPCKYEGPKYPPYPYYDAPKNLFFDTSKLKNNEGKDKNDANQNQSEIQEEYMRNAKLRRKKAKVKDQDNTPLSELNKSIGLNFNDYVLSEGRPYKENVKTDLAEYDAINPGFGPWPSYEDLKSKAMDVNTSIFYELDPNDYFHLALQNKPLIRNDIKTIAEAREEQTRWLDRSRNKEWALTYKEFAALPLDMREAYYENRYPVSDDNERFLMILSYRRALENKNYRKNPLEFDLMESDYTYTPKDSPVKEDLKNWDDPLECGWRLRANEAIEDCVTYGWPPKDIRFNTGMGVYDITWLPGVVKVLVERTRDECGHITMEELKLMLMKLEKRLEVLDKEEHTNVMNNHAIVLCTHPEGSNVLHSRREWNENKGKNVTITMNNEDKTEFNGILMGSDSTFGIKIKMGEENVTLPLPFVDKVY</sequence>
<name>A0A976MFA3_THEOR</name>
<gene>
    <name evidence="1" type="ORF">MACK_002829</name>
</gene>
<accession>A0A976MFA3</accession>
<dbReference type="EMBL" id="CP056072">
    <property type="protein sequence ID" value="UKK02732.2"/>
    <property type="molecule type" value="Genomic_DNA"/>
</dbReference>